<feature type="compositionally biased region" description="Polar residues" evidence="1">
    <location>
        <begin position="415"/>
        <end position="424"/>
    </location>
</feature>
<dbReference type="InParanoid" id="W3X4R2"/>
<keyword evidence="3" id="KW-1185">Reference proteome</keyword>
<reference evidence="3" key="1">
    <citation type="journal article" date="2015" name="BMC Genomics">
        <title>Genomic and transcriptomic analysis of the endophytic fungus Pestalotiopsis fici reveals its lifestyle and high potential for synthesis of natural products.</title>
        <authorList>
            <person name="Wang X."/>
            <person name="Zhang X."/>
            <person name="Liu L."/>
            <person name="Xiang M."/>
            <person name="Wang W."/>
            <person name="Sun X."/>
            <person name="Che Y."/>
            <person name="Guo L."/>
            <person name="Liu G."/>
            <person name="Guo L."/>
            <person name="Wang C."/>
            <person name="Yin W.B."/>
            <person name="Stadler M."/>
            <person name="Zhang X."/>
            <person name="Liu X."/>
        </authorList>
    </citation>
    <scope>NUCLEOTIDE SEQUENCE [LARGE SCALE GENOMIC DNA]</scope>
    <source>
        <strain evidence="3">W106-1 / CGMCC3.15140</strain>
    </source>
</reference>
<organism evidence="2 3">
    <name type="scientific">Pestalotiopsis fici (strain W106-1 / CGMCC3.15140)</name>
    <dbReference type="NCBI Taxonomy" id="1229662"/>
    <lineage>
        <taxon>Eukaryota</taxon>
        <taxon>Fungi</taxon>
        <taxon>Dikarya</taxon>
        <taxon>Ascomycota</taxon>
        <taxon>Pezizomycotina</taxon>
        <taxon>Sordariomycetes</taxon>
        <taxon>Xylariomycetidae</taxon>
        <taxon>Amphisphaeriales</taxon>
        <taxon>Sporocadaceae</taxon>
        <taxon>Pestalotiopsis</taxon>
    </lineage>
</organism>
<dbReference type="KEGG" id="pfy:PFICI_06120"/>
<dbReference type="Proteomes" id="UP000030651">
    <property type="component" value="Unassembled WGS sequence"/>
</dbReference>
<dbReference type="RefSeq" id="XP_007832892.1">
    <property type="nucleotide sequence ID" value="XM_007834701.1"/>
</dbReference>
<proteinExistence type="predicted"/>
<dbReference type="OrthoDB" id="10665791at2759"/>
<feature type="region of interest" description="Disordered" evidence="1">
    <location>
        <begin position="1"/>
        <end position="21"/>
    </location>
</feature>
<evidence type="ECO:0000256" key="1">
    <source>
        <dbReference type="SAM" id="MobiDB-lite"/>
    </source>
</evidence>
<name>W3X4R2_PESFW</name>
<evidence type="ECO:0000313" key="3">
    <source>
        <dbReference type="Proteomes" id="UP000030651"/>
    </source>
</evidence>
<feature type="region of interest" description="Disordered" evidence="1">
    <location>
        <begin position="415"/>
        <end position="443"/>
    </location>
</feature>
<accession>W3X4R2</accession>
<feature type="region of interest" description="Disordered" evidence="1">
    <location>
        <begin position="367"/>
        <end position="402"/>
    </location>
</feature>
<dbReference type="HOGENOM" id="CLU_618347_0_0_1"/>
<dbReference type="GeneID" id="19271133"/>
<feature type="compositionally biased region" description="Polar residues" evidence="1">
    <location>
        <begin position="434"/>
        <end position="443"/>
    </location>
</feature>
<dbReference type="AlphaFoldDB" id="W3X4R2"/>
<dbReference type="EMBL" id="KI912112">
    <property type="protein sequence ID" value="ETS81118.1"/>
    <property type="molecule type" value="Genomic_DNA"/>
</dbReference>
<sequence length="443" mass="51003">MGPSEIASYHTTNNPFDTSRHAHRTIDEDVALNRLEEELGNIQDAAKVLRDQLIGIEENIARFCEKEIDTAAELIISFEAEKARKLKNIKALNSRSGSQYSMVELSRTRPKPFGHILEKVLQGRRVGYYDTTDTWEDARDADMSHEYEWMRDSGPRAEELQVIELSEDEPDDHAPQPRANAIRNCDSWLDISAGARHSETRDYLHHIKQQRRRGIRQSNVGPEFRQPRIRSSDVYIEEFIFTLREDPRNSYVLRCPNATEIRATCNGMVTEFLDGGIFTKKPFGRGRAFQHFLEYHSDIFDLDHYPSNESIFYKCARRVCWDTVPKDRLNKDGEGPECGLFDYRPSGKVLELAEDIWEEIKLDLDHDDISASGDEGPEDHETNEGTLQSVPETRNDEDRVIENGTRTVIRYQIIQDTPLRTPQSAHIHRPIPSASLSNSRKHP</sequence>
<protein>
    <submittedName>
        <fullName evidence="2">Uncharacterized protein</fullName>
    </submittedName>
</protein>
<evidence type="ECO:0000313" key="2">
    <source>
        <dbReference type="EMBL" id="ETS81118.1"/>
    </source>
</evidence>
<gene>
    <name evidence="2" type="ORF">PFICI_06120</name>
</gene>